<gene>
    <name evidence="3" type="ORF">Pcinc_007496</name>
</gene>
<feature type="region of interest" description="Disordered" evidence="1">
    <location>
        <begin position="23"/>
        <end position="54"/>
    </location>
</feature>
<feature type="compositionally biased region" description="Basic and acidic residues" evidence="1">
    <location>
        <begin position="42"/>
        <end position="54"/>
    </location>
</feature>
<organism evidence="3 4">
    <name type="scientific">Petrolisthes cinctipes</name>
    <name type="common">Flat porcelain crab</name>
    <dbReference type="NCBI Taxonomy" id="88211"/>
    <lineage>
        <taxon>Eukaryota</taxon>
        <taxon>Metazoa</taxon>
        <taxon>Ecdysozoa</taxon>
        <taxon>Arthropoda</taxon>
        <taxon>Crustacea</taxon>
        <taxon>Multicrustacea</taxon>
        <taxon>Malacostraca</taxon>
        <taxon>Eumalacostraca</taxon>
        <taxon>Eucarida</taxon>
        <taxon>Decapoda</taxon>
        <taxon>Pleocyemata</taxon>
        <taxon>Anomura</taxon>
        <taxon>Galatheoidea</taxon>
        <taxon>Porcellanidae</taxon>
        <taxon>Petrolisthes</taxon>
    </lineage>
</organism>
<protein>
    <submittedName>
        <fullName evidence="3">Uncharacterized protein</fullName>
    </submittedName>
</protein>
<proteinExistence type="predicted"/>
<comment type="caution">
    <text evidence="3">The sequence shown here is derived from an EMBL/GenBank/DDBJ whole genome shotgun (WGS) entry which is preliminary data.</text>
</comment>
<evidence type="ECO:0000313" key="4">
    <source>
        <dbReference type="Proteomes" id="UP001286313"/>
    </source>
</evidence>
<reference evidence="3" key="1">
    <citation type="submission" date="2023-10" db="EMBL/GenBank/DDBJ databases">
        <title>Genome assemblies of two species of porcelain crab, Petrolisthes cinctipes and Petrolisthes manimaculis (Anomura: Porcellanidae).</title>
        <authorList>
            <person name="Angst P."/>
        </authorList>
    </citation>
    <scope>NUCLEOTIDE SEQUENCE</scope>
    <source>
        <strain evidence="3">PB745_01</strain>
        <tissue evidence="3">Gill</tissue>
    </source>
</reference>
<feature type="compositionally biased region" description="Low complexity" evidence="1">
    <location>
        <begin position="23"/>
        <end position="37"/>
    </location>
</feature>
<keyword evidence="4" id="KW-1185">Reference proteome</keyword>
<name>A0AAE1GAT8_PETCI</name>
<keyword evidence="2" id="KW-0732">Signal</keyword>
<dbReference type="EMBL" id="JAWQEG010000552">
    <property type="protein sequence ID" value="KAK3888470.1"/>
    <property type="molecule type" value="Genomic_DNA"/>
</dbReference>
<evidence type="ECO:0000256" key="2">
    <source>
        <dbReference type="SAM" id="SignalP"/>
    </source>
</evidence>
<feature type="signal peptide" evidence="2">
    <location>
        <begin position="1"/>
        <end position="21"/>
    </location>
</feature>
<dbReference type="AlphaFoldDB" id="A0AAE1GAT8"/>
<accession>A0AAE1GAT8</accession>
<dbReference type="Proteomes" id="UP001286313">
    <property type="component" value="Unassembled WGS sequence"/>
</dbReference>
<evidence type="ECO:0000313" key="3">
    <source>
        <dbReference type="EMBL" id="KAK3888470.1"/>
    </source>
</evidence>
<sequence length="70" mass="7926">MFTLRTAVVVVAVCLVIVTDSWFNSRSGNSSPSPSSLRRNHGNNEPDWARGDRPQHKARIMVTHSFLYRV</sequence>
<evidence type="ECO:0000256" key="1">
    <source>
        <dbReference type="SAM" id="MobiDB-lite"/>
    </source>
</evidence>
<feature type="chain" id="PRO_5042298013" evidence="2">
    <location>
        <begin position="22"/>
        <end position="70"/>
    </location>
</feature>